<protein>
    <submittedName>
        <fullName evidence="2">Uncharacterized protein</fullName>
    </submittedName>
</protein>
<accession>A0A3E1NQ30</accession>
<feature type="transmembrane region" description="Helical" evidence="1">
    <location>
        <begin position="183"/>
        <end position="200"/>
    </location>
</feature>
<dbReference type="RefSeq" id="WP_116845653.1">
    <property type="nucleotide sequence ID" value="NZ_QTJU01000001.1"/>
</dbReference>
<name>A0A3E1NQ30_9BACT</name>
<comment type="caution">
    <text evidence="2">The sequence shown here is derived from an EMBL/GenBank/DDBJ whole genome shotgun (WGS) entry which is preliminary data.</text>
</comment>
<proteinExistence type="predicted"/>
<keyword evidence="1" id="KW-0812">Transmembrane</keyword>
<sequence length="206" mass="22697">MTNQPAGASLDTIRDIKQMMERSSRFISLSGLSGISAGVCALAGAWYVNDTIEHTNFGQAYAAISLTLHLVKVAVIVFLAALISAFFFTYLRSKKTHVPIWGTQAQRLMINMIIPLGVGGLFTLKLVDLGVYGLVAPSCLIFYGLSLLNASKYTFKEIRHLAIVQLLLGLTNCWFVGYGLYFWAAGFGIAHIAYGAIMWWKYEKQA</sequence>
<evidence type="ECO:0000256" key="1">
    <source>
        <dbReference type="SAM" id="Phobius"/>
    </source>
</evidence>
<keyword evidence="1" id="KW-1133">Transmembrane helix</keyword>
<feature type="transmembrane region" description="Helical" evidence="1">
    <location>
        <begin position="108"/>
        <end position="124"/>
    </location>
</feature>
<evidence type="ECO:0000313" key="2">
    <source>
        <dbReference type="EMBL" id="RFM29898.1"/>
    </source>
</evidence>
<dbReference type="AlphaFoldDB" id="A0A3E1NQ30"/>
<organism evidence="2 3">
    <name type="scientific">Deminuibacter soli</name>
    <dbReference type="NCBI Taxonomy" id="2291815"/>
    <lineage>
        <taxon>Bacteria</taxon>
        <taxon>Pseudomonadati</taxon>
        <taxon>Bacteroidota</taxon>
        <taxon>Chitinophagia</taxon>
        <taxon>Chitinophagales</taxon>
        <taxon>Chitinophagaceae</taxon>
        <taxon>Deminuibacter</taxon>
    </lineage>
</organism>
<keyword evidence="3" id="KW-1185">Reference proteome</keyword>
<evidence type="ECO:0000313" key="3">
    <source>
        <dbReference type="Proteomes" id="UP000261284"/>
    </source>
</evidence>
<dbReference type="Proteomes" id="UP000261284">
    <property type="component" value="Unassembled WGS sequence"/>
</dbReference>
<gene>
    <name evidence="2" type="ORF">DXN05_02680</name>
</gene>
<feature type="transmembrane region" description="Helical" evidence="1">
    <location>
        <begin position="130"/>
        <end position="148"/>
    </location>
</feature>
<keyword evidence="1" id="KW-0472">Membrane</keyword>
<dbReference type="OrthoDB" id="1120881at2"/>
<feature type="transmembrane region" description="Helical" evidence="1">
    <location>
        <begin position="60"/>
        <end position="88"/>
    </location>
</feature>
<reference evidence="2 3" key="1">
    <citation type="submission" date="2018-08" db="EMBL/GenBank/DDBJ databases">
        <title>Chitinophagaceae sp. K23C18032701, a novel bacterium isolated from forest soil.</title>
        <authorList>
            <person name="Wang C."/>
        </authorList>
    </citation>
    <scope>NUCLEOTIDE SEQUENCE [LARGE SCALE GENOMIC DNA]</scope>
    <source>
        <strain evidence="2 3">K23C18032701</strain>
    </source>
</reference>
<dbReference type="EMBL" id="QTJU01000001">
    <property type="protein sequence ID" value="RFM29898.1"/>
    <property type="molecule type" value="Genomic_DNA"/>
</dbReference>
<feature type="transmembrane region" description="Helical" evidence="1">
    <location>
        <begin position="26"/>
        <end position="48"/>
    </location>
</feature>